<keyword evidence="7" id="KW-0067">ATP-binding</keyword>
<dbReference type="GO" id="GO:0005829">
    <property type="term" value="C:cytosol"/>
    <property type="evidence" value="ECO:0007669"/>
    <property type="project" value="TreeGrafter"/>
</dbReference>
<dbReference type="Gene3D" id="3.40.50.300">
    <property type="entry name" value="P-loop containing nucleotide triphosphate hydrolases"/>
    <property type="match status" value="1"/>
</dbReference>
<dbReference type="PROSITE" id="PS50162">
    <property type="entry name" value="RECA_2"/>
    <property type="match status" value="1"/>
</dbReference>
<dbReference type="CDD" id="cd01121">
    <property type="entry name" value="RadA_SMS_N"/>
    <property type="match status" value="1"/>
</dbReference>
<reference evidence="12" key="1">
    <citation type="submission" date="2019-10" db="EMBL/GenBank/DDBJ databases">
        <title>Metagenomic sequencing of thiosulfate-disproportionating enrichment culture.</title>
        <authorList>
            <person name="Umezawa K."/>
            <person name="Kojima H."/>
            <person name="Fukui M."/>
        </authorList>
    </citation>
    <scope>NUCLEOTIDE SEQUENCE</scope>
    <source>
        <strain evidence="12">45J</strain>
    </source>
</reference>
<dbReference type="InterPro" id="IPR020568">
    <property type="entry name" value="Ribosomal_Su5_D2-typ_SF"/>
</dbReference>
<dbReference type="PANTHER" id="PTHR32472">
    <property type="entry name" value="DNA REPAIR PROTEIN RADA"/>
    <property type="match status" value="1"/>
</dbReference>
<sequence length="462" mass="50076">MSKIKTVFQCQACGYASPKWLGKCPDCGAWNSFSEEKQSPISLKSFAVAEPQCLSKIIGGKEKRTPIGINEFDRVLGGGLVNGAIILIGGDPGIGKSTLLLQAVAKITKDKEKATPHSPQKTKDKTVLYVSGEESPEQIKLRAERLSINSDNILLLSETLVENIIKTAEDLKPAALVVDSIQTIYTEELTSAPGSVGQIRESAAKLMFFAKRSEIPVFLIGHVTKEGAIAGPRVLEHLVDTVLYFEGDRGHPYRILRTIKNRFGSTNEIGVFEMTDEGLMEITNPSELFMSERPLGVSGSTVIATIEGTRPLLVELQALVSPTTFGMPRRTSMGVDFNRVNLLIAVLEKKAEIHLGGMDVFINVVGGLKIFEPAADIGIISAIVSSFREIPVDAKTFLFGEVGLSGEVRAVAHADARLKEAAKIGFKKAIIPKNNAERLKNDLGLTIVGVKDVEEVIENIRI</sequence>
<protein>
    <submittedName>
        <fullName evidence="12">DNA repair protein RadA</fullName>
    </submittedName>
</protein>
<gene>
    <name evidence="12" type="ORF">A45J_1871</name>
</gene>
<dbReference type="InterPro" id="IPR041166">
    <property type="entry name" value="Rubredoxin_2"/>
</dbReference>
<name>A0A5J4L364_9ZZZZ</name>
<keyword evidence="3" id="KW-0227">DNA damage</keyword>
<keyword evidence="6" id="KW-0862">Zinc</keyword>
<dbReference type="GO" id="GO:0140664">
    <property type="term" value="F:ATP-dependent DNA damage sensor activity"/>
    <property type="evidence" value="ECO:0007669"/>
    <property type="project" value="InterPro"/>
</dbReference>
<dbReference type="InterPro" id="IPR008269">
    <property type="entry name" value="Lon_proteolytic"/>
</dbReference>
<keyword evidence="9" id="KW-0238">DNA-binding</keyword>
<dbReference type="NCBIfam" id="TIGR00416">
    <property type="entry name" value="sms"/>
    <property type="match status" value="1"/>
</dbReference>
<dbReference type="InterPro" id="IPR027417">
    <property type="entry name" value="P-loop_NTPase"/>
</dbReference>
<dbReference type="InterPro" id="IPR003593">
    <property type="entry name" value="AAA+_ATPase"/>
</dbReference>
<keyword evidence="4" id="KW-0863">Zinc-finger</keyword>
<dbReference type="SUPFAM" id="SSF54211">
    <property type="entry name" value="Ribosomal protein S5 domain 2-like"/>
    <property type="match status" value="1"/>
</dbReference>
<dbReference type="Pfam" id="PF05362">
    <property type="entry name" value="Lon_C"/>
    <property type="match status" value="1"/>
</dbReference>
<keyword evidence="2" id="KW-0547">Nucleotide-binding</keyword>
<dbReference type="GO" id="GO:0004252">
    <property type="term" value="F:serine-type endopeptidase activity"/>
    <property type="evidence" value="ECO:0007669"/>
    <property type="project" value="InterPro"/>
</dbReference>
<dbReference type="SMART" id="SM00382">
    <property type="entry name" value="AAA"/>
    <property type="match status" value="1"/>
</dbReference>
<evidence type="ECO:0000256" key="4">
    <source>
        <dbReference type="ARBA" id="ARBA00022771"/>
    </source>
</evidence>
<dbReference type="GO" id="GO:0006508">
    <property type="term" value="P:proteolysis"/>
    <property type="evidence" value="ECO:0007669"/>
    <property type="project" value="InterPro"/>
</dbReference>
<dbReference type="Gene3D" id="3.30.230.10">
    <property type="match status" value="1"/>
</dbReference>
<dbReference type="PANTHER" id="PTHR32472:SF10">
    <property type="entry name" value="DNA REPAIR PROTEIN RADA-LIKE PROTEIN"/>
    <property type="match status" value="1"/>
</dbReference>
<dbReference type="GO" id="GO:0004176">
    <property type="term" value="F:ATP-dependent peptidase activity"/>
    <property type="evidence" value="ECO:0007669"/>
    <property type="project" value="InterPro"/>
</dbReference>
<feature type="domain" description="RecA family profile 1" evidence="11">
    <location>
        <begin position="61"/>
        <end position="223"/>
    </location>
</feature>
<dbReference type="HAMAP" id="MF_01498">
    <property type="entry name" value="RadA_bact"/>
    <property type="match status" value="1"/>
</dbReference>
<dbReference type="EMBL" id="BLAB01000001">
    <property type="protein sequence ID" value="GER94113.1"/>
    <property type="molecule type" value="Genomic_DNA"/>
</dbReference>
<dbReference type="SUPFAM" id="SSF52540">
    <property type="entry name" value="P-loop containing nucleoside triphosphate hydrolases"/>
    <property type="match status" value="1"/>
</dbReference>
<accession>A0A5J4L364</accession>
<proteinExistence type="inferred from homology"/>
<dbReference type="GO" id="GO:0000725">
    <property type="term" value="P:recombinational repair"/>
    <property type="evidence" value="ECO:0007669"/>
    <property type="project" value="TreeGrafter"/>
</dbReference>
<dbReference type="InterPro" id="IPR020588">
    <property type="entry name" value="RecA_ATP-bd"/>
</dbReference>
<dbReference type="InterPro" id="IPR014721">
    <property type="entry name" value="Ribsml_uS5_D2-typ_fold_subgr"/>
</dbReference>
<evidence type="ECO:0000256" key="2">
    <source>
        <dbReference type="ARBA" id="ARBA00022741"/>
    </source>
</evidence>
<keyword evidence="10" id="KW-0234">DNA repair</keyword>
<dbReference type="Pfam" id="PF13481">
    <property type="entry name" value="AAA_25"/>
    <property type="match status" value="1"/>
</dbReference>
<evidence type="ECO:0000256" key="1">
    <source>
        <dbReference type="ARBA" id="ARBA00022723"/>
    </source>
</evidence>
<keyword evidence="1" id="KW-0479">Metal-binding</keyword>
<organism evidence="12">
    <name type="scientific">hot springs metagenome</name>
    <dbReference type="NCBI Taxonomy" id="433727"/>
    <lineage>
        <taxon>unclassified sequences</taxon>
        <taxon>metagenomes</taxon>
        <taxon>ecological metagenomes</taxon>
    </lineage>
</organism>
<keyword evidence="8" id="KW-0346">Stress response</keyword>
<dbReference type="GO" id="GO:0008270">
    <property type="term" value="F:zinc ion binding"/>
    <property type="evidence" value="ECO:0007669"/>
    <property type="project" value="UniProtKB-KW"/>
</dbReference>
<dbReference type="Pfam" id="PF18073">
    <property type="entry name" value="Zn_ribbon_LapB"/>
    <property type="match status" value="1"/>
</dbReference>
<evidence type="ECO:0000313" key="12">
    <source>
        <dbReference type="EMBL" id="GER94113.1"/>
    </source>
</evidence>
<dbReference type="AlphaFoldDB" id="A0A5J4L364"/>
<comment type="caution">
    <text evidence="12">The sequence shown here is derived from an EMBL/GenBank/DDBJ whole genome shotgun (WGS) entry which is preliminary data.</text>
</comment>
<evidence type="ECO:0000256" key="9">
    <source>
        <dbReference type="ARBA" id="ARBA00023125"/>
    </source>
</evidence>
<evidence type="ECO:0000256" key="7">
    <source>
        <dbReference type="ARBA" id="ARBA00022840"/>
    </source>
</evidence>
<dbReference type="FunFam" id="3.40.50.300:FF:000050">
    <property type="entry name" value="DNA repair protein RadA"/>
    <property type="match status" value="1"/>
</dbReference>
<keyword evidence="5" id="KW-0378">Hydrolase</keyword>
<dbReference type="GO" id="GO:0005524">
    <property type="term" value="F:ATP binding"/>
    <property type="evidence" value="ECO:0007669"/>
    <property type="project" value="UniProtKB-KW"/>
</dbReference>
<dbReference type="InterPro" id="IPR004504">
    <property type="entry name" value="DNA_repair_RadA"/>
</dbReference>
<evidence type="ECO:0000256" key="10">
    <source>
        <dbReference type="ARBA" id="ARBA00023204"/>
    </source>
</evidence>
<evidence type="ECO:0000256" key="3">
    <source>
        <dbReference type="ARBA" id="ARBA00022763"/>
    </source>
</evidence>
<dbReference type="GO" id="GO:0003684">
    <property type="term" value="F:damaged DNA binding"/>
    <property type="evidence" value="ECO:0007669"/>
    <property type="project" value="InterPro"/>
</dbReference>
<dbReference type="PRINTS" id="PR01874">
    <property type="entry name" value="DNAREPAIRADA"/>
</dbReference>
<evidence type="ECO:0000256" key="6">
    <source>
        <dbReference type="ARBA" id="ARBA00022833"/>
    </source>
</evidence>
<evidence type="ECO:0000256" key="8">
    <source>
        <dbReference type="ARBA" id="ARBA00023016"/>
    </source>
</evidence>
<evidence type="ECO:0000256" key="5">
    <source>
        <dbReference type="ARBA" id="ARBA00022801"/>
    </source>
</evidence>
<evidence type="ECO:0000259" key="11">
    <source>
        <dbReference type="PROSITE" id="PS50162"/>
    </source>
</evidence>